<dbReference type="InParanoid" id="A0A3B3HP32"/>
<evidence type="ECO:0008006" key="4">
    <source>
        <dbReference type="Google" id="ProtNLM"/>
    </source>
</evidence>
<dbReference type="Gene3D" id="2.30.30.850">
    <property type="match status" value="1"/>
</dbReference>
<proteinExistence type="predicted"/>
<reference evidence="2" key="2">
    <citation type="submission" date="2025-08" db="UniProtKB">
        <authorList>
            <consortium name="Ensembl"/>
        </authorList>
    </citation>
    <scope>IDENTIFICATION</scope>
    <source>
        <strain evidence="2">Hd-rR</strain>
    </source>
</reference>
<evidence type="ECO:0000313" key="2">
    <source>
        <dbReference type="Ensembl" id="ENSORLP00000033648.1"/>
    </source>
</evidence>
<dbReference type="AlphaFoldDB" id="A0A3B3HP32"/>
<dbReference type="Proteomes" id="UP000001038">
    <property type="component" value="Chromosome 16"/>
</dbReference>
<evidence type="ECO:0000256" key="1">
    <source>
        <dbReference type="SAM" id="MobiDB-lite"/>
    </source>
</evidence>
<name>A0A3B3HP32_ORYLA</name>
<keyword evidence="3" id="KW-1185">Reference proteome</keyword>
<organism evidence="2 3">
    <name type="scientific">Oryzias latipes</name>
    <name type="common">Japanese rice fish</name>
    <name type="synonym">Japanese killifish</name>
    <dbReference type="NCBI Taxonomy" id="8090"/>
    <lineage>
        <taxon>Eukaryota</taxon>
        <taxon>Metazoa</taxon>
        <taxon>Chordata</taxon>
        <taxon>Craniata</taxon>
        <taxon>Vertebrata</taxon>
        <taxon>Euteleostomi</taxon>
        <taxon>Actinopterygii</taxon>
        <taxon>Neopterygii</taxon>
        <taxon>Teleostei</taxon>
        <taxon>Neoteleostei</taxon>
        <taxon>Acanthomorphata</taxon>
        <taxon>Ovalentaria</taxon>
        <taxon>Atherinomorphae</taxon>
        <taxon>Beloniformes</taxon>
        <taxon>Adrianichthyidae</taxon>
        <taxon>Oryziinae</taxon>
        <taxon>Oryzias</taxon>
    </lineage>
</organism>
<evidence type="ECO:0000313" key="3">
    <source>
        <dbReference type="Proteomes" id="UP000001038"/>
    </source>
</evidence>
<feature type="region of interest" description="Disordered" evidence="1">
    <location>
        <begin position="107"/>
        <end position="132"/>
    </location>
</feature>
<accession>A0A3B3HP32</accession>
<protein>
    <recommendedName>
        <fullName evidence="4">Murine leukemia virus integrase C-terminal domain-containing protein</fullName>
    </recommendedName>
</protein>
<reference evidence="2" key="3">
    <citation type="submission" date="2025-09" db="UniProtKB">
        <authorList>
            <consortium name="Ensembl"/>
        </authorList>
    </citation>
    <scope>IDENTIFICATION</scope>
    <source>
        <strain evidence="2">Hd-rR</strain>
    </source>
</reference>
<dbReference type="Ensembl" id="ENSORLT00000041957.1">
    <property type="protein sequence ID" value="ENSORLP00000033648.1"/>
    <property type="gene ID" value="ENSORLG00000023999.1"/>
</dbReference>
<sequence>MIERELKQPLDCLRAQPVPPHGTQGLQKVRARVISSQAWMNRHFDATDRVQTPSLAVGDWVWIKRAHQQHKLQSHWSDPFRVTQQLGSATYRLENGTQWHSNRLHKVPAPKTPMSSPSSAATLVWPSRPGTNRAQGGKNTPFYIYNIYKKVST</sequence>
<reference evidence="2 3" key="1">
    <citation type="journal article" date="2007" name="Nature">
        <title>The medaka draft genome and insights into vertebrate genome evolution.</title>
        <authorList>
            <person name="Kasahara M."/>
            <person name="Naruse K."/>
            <person name="Sasaki S."/>
            <person name="Nakatani Y."/>
            <person name="Qu W."/>
            <person name="Ahsan B."/>
            <person name="Yamada T."/>
            <person name="Nagayasu Y."/>
            <person name="Doi K."/>
            <person name="Kasai Y."/>
            <person name="Jindo T."/>
            <person name="Kobayashi D."/>
            <person name="Shimada A."/>
            <person name="Toyoda A."/>
            <person name="Kuroki Y."/>
            <person name="Fujiyama A."/>
            <person name="Sasaki T."/>
            <person name="Shimizu A."/>
            <person name="Asakawa S."/>
            <person name="Shimizu N."/>
            <person name="Hashimoto S."/>
            <person name="Yang J."/>
            <person name="Lee Y."/>
            <person name="Matsushima K."/>
            <person name="Sugano S."/>
            <person name="Sakaizumi M."/>
            <person name="Narita T."/>
            <person name="Ohishi K."/>
            <person name="Haga S."/>
            <person name="Ohta F."/>
            <person name="Nomoto H."/>
            <person name="Nogata K."/>
            <person name="Morishita T."/>
            <person name="Endo T."/>
            <person name="Shin-I T."/>
            <person name="Takeda H."/>
            <person name="Morishita S."/>
            <person name="Kohara Y."/>
        </authorList>
    </citation>
    <scope>NUCLEOTIDE SEQUENCE [LARGE SCALE GENOMIC DNA]</scope>
    <source>
        <strain evidence="2 3">Hd-rR</strain>
    </source>
</reference>